<name>A0ABT9GXZ2_9GAMM</name>
<accession>A0ABT9GXZ2</accession>
<dbReference type="EC" id="2.3.-.-" evidence="3"/>
<protein>
    <submittedName>
        <fullName evidence="3">Acyltransferase</fullName>
        <ecNumber evidence="3">2.3.-.-</ecNumber>
    </submittedName>
</protein>
<evidence type="ECO:0000256" key="1">
    <source>
        <dbReference type="SAM" id="Phobius"/>
    </source>
</evidence>
<keyword evidence="1" id="KW-0812">Transmembrane</keyword>
<evidence type="ECO:0000313" key="4">
    <source>
        <dbReference type="Proteomes" id="UP001231616"/>
    </source>
</evidence>
<feature type="transmembrane region" description="Helical" evidence="1">
    <location>
        <begin position="6"/>
        <end position="35"/>
    </location>
</feature>
<dbReference type="PANTHER" id="PTHR10983">
    <property type="entry name" value="1-ACYLGLYCEROL-3-PHOSPHATE ACYLTRANSFERASE-RELATED"/>
    <property type="match status" value="1"/>
</dbReference>
<keyword evidence="1" id="KW-0472">Membrane</keyword>
<dbReference type="InterPro" id="IPR002123">
    <property type="entry name" value="Plipid/glycerol_acylTrfase"/>
</dbReference>
<keyword evidence="4" id="KW-1185">Reference proteome</keyword>
<evidence type="ECO:0000259" key="2">
    <source>
        <dbReference type="SMART" id="SM00563"/>
    </source>
</evidence>
<dbReference type="GO" id="GO:0016746">
    <property type="term" value="F:acyltransferase activity"/>
    <property type="evidence" value="ECO:0007669"/>
    <property type="project" value="UniProtKB-KW"/>
</dbReference>
<dbReference type="Proteomes" id="UP001231616">
    <property type="component" value="Unassembled WGS sequence"/>
</dbReference>
<comment type="caution">
    <text evidence="3">The sequence shown here is derived from an EMBL/GenBank/DDBJ whole genome shotgun (WGS) entry which is preliminary data.</text>
</comment>
<dbReference type="NCBIfam" id="NF010621">
    <property type="entry name" value="PRK14014.1"/>
    <property type="match status" value="1"/>
</dbReference>
<gene>
    <name evidence="3" type="ORF">Q3O60_06960</name>
</gene>
<dbReference type="Pfam" id="PF01553">
    <property type="entry name" value="Acyltransferase"/>
    <property type="match status" value="1"/>
</dbReference>
<dbReference type="PANTHER" id="PTHR10983:SF15">
    <property type="entry name" value="ACYLTRANSFERASE YIHG-RELATED"/>
    <property type="match status" value="1"/>
</dbReference>
<keyword evidence="3" id="KW-0808">Transferase</keyword>
<feature type="domain" description="Phospholipid/glycerol acyltransferase" evidence="2">
    <location>
        <begin position="89"/>
        <end position="231"/>
    </location>
</feature>
<reference evidence="3 4" key="1">
    <citation type="submission" date="2023-08" db="EMBL/GenBank/DDBJ databases">
        <authorList>
            <person name="Joshi A."/>
            <person name="Thite S."/>
        </authorList>
    </citation>
    <scope>NUCLEOTIDE SEQUENCE [LARGE SCALE GENOMIC DNA]</scope>
    <source>
        <strain evidence="3 4">AC40</strain>
    </source>
</reference>
<keyword evidence="3" id="KW-0012">Acyltransferase</keyword>
<dbReference type="SUPFAM" id="SSF69593">
    <property type="entry name" value="Glycerol-3-phosphate (1)-acyltransferase"/>
    <property type="match status" value="1"/>
</dbReference>
<organism evidence="3 4">
    <name type="scientific">Alkalimonas collagenimarina</name>
    <dbReference type="NCBI Taxonomy" id="400390"/>
    <lineage>
        <taxon>Bacteria</taxon>
        <taxon>Pseudomonadati</taxon>
        <taxon>Pseudomonadota</taxon>
        <taxon>Gammaproteobacteria</taxon>
        <taxon>Alkalimonas</taxon>
    </lineage>
</organism>
<dbReference type="SMART" id="SM00563">
    <property type="entry name" value="PlsC"/>
    <property type="match status" value="1"/>
</dbReference>
<keyword evidence="1" id="KW-1133">Transmembrane helix</keyword>
<dbReference type="EMBL" id="JAUZVZ010000008">
    <property type="protein sequence ID" value="MDP4535921.1"/>
    <property type="molecule type" value="Genomic_DNA"/>
</dbReference>
<proteinExistence type="predicted"/>
<sequence length="314" mass="36042">MMATLPAWVLVPVSFCLFALNLAFWGVLVTLLSLLRLLPFGVTRRVCHHALHGCYTGWIAVNAFIIRSVNNLEWQEQLPADGLSKQQWYLLIANHQSWLDVVLLAQFTYGRMPLPKFFLKQELKWVPFVGLGAWALGMPFMRRYSKAQQAANPDLKGHDIDSTRRSCEAFRHQPTTIINFVEGTRFSQKKRQLKQSSFQYLLPPKAGGIAFTLASMGEQFDAILDVTIIYPDNPKHIVLAMLAGKLKRVVFQVERLPVTKQLIGDYFHDDAYRQQFQYWLNQRWQHKDAQLSAFYQAEQQAADTNSSNKVNPTP</sequence>
<evidence type="ECO:0000313" key="3">
    <source>
        <dbReference type="EMBL" id="MDP4535921.1"/>
    </source>
</evidence>
<dbReference type="CDD" id="cd07990">
    <property type="entry name" value="LPLAT_LCLAT1-like"/>
    <property type="match status" value="1"/>
</dbReference>